<reference evidence="2" key="2">
    <citation type="journal article" date="2015" name="Fish Shellfish Immunol.">
        <title>Early steps in the European eel (Anguilla anguilla)-Vibrio vulnificus interaction in the gills: Role of the RtxA13 toxin.</title>
        <authorList>
            <person name="Callol A."/>
            <person name="Pajuelo D."/>
            <person name="Ebbesson L."/>
            <person name="Teles M."/>
            <person name="MacKenzie S."/>
            <person name="Amaro C."/>
        </authorList>
    </citation>
    <scope>NUCLEOTIDE SEQUENCE</scope>
</reference>
<dbReference type="AlphaFoldDB" id="A0A0E9VKB9"/>
<feature type="region of interest" description="Disordered" evidence="1">
    <location>
        <begin position="1"/>
        <end position="45"/>
    </location>
</feature>
<name>A0A0E9VKB9_ANGAN</name>
<proteinExistence type="predicted"/>
<accession>A0A0E9VKB9</accession>
<protein>
    <submittedName>
        <fullName evidence="2">Uncharacterized protein</fullName>
    </submittedName>
</protein>
<reference evidence="2" key="1">
    <citation type="submission" date="2014-11" db="EMBL/GenBank/DDBJ databases">
        <authorList>
            <person name="Amaro Gonzalez C."/>
        </authorList>
    </citation>
    <scope>NUCLEOTIDE SEQUENCE</scope>
</reference>
<evidence type="ECO:0000313" key="2">
    <source>
        <dbReference type="EMBL" id="JAH78502.1"/>
    </source>
</evidence>
<evidence type="ECO:0000256" key="1">
    <source>
        <dbReference type="SAM" id="MobiDB-lite"/>
    </source>
</evidence>
<dbReference type="EMBL" id="GBXM01030075">
    <property type="protein sequence ID" value="JAH78502.1"/>
    <property type="molecule type" value="Transcribed_RNA"/>
</dbReference>
<feature type="compositionally biased region" description="Polar residues" evidence="1">
    <location>
        <begin position="1"/>
        <end position="11"/>
    </location>
</feature>
<feature type="compositionally biased region" description="Basic and acidic residues" evidence="1">
    <location>
        <begin position="32"/>
        <end position="45"/>
    </location>
</feature>
<sequence length="45" mass="4773">MNSCCSRTPATIPTRATMPSGKSTSVGITKRSGKDEGKTQTKEEN</sequence>
<organism evidence="2">
    <name type="scientific">Anguilla anguilla</name>
    <name type="common">European freshwater eel</name>
    <name type="synonym">Muraena anguilla</name>
    <dbReference type="NCBI Taxonomy" id="7936"/>
    <lineage>
        <taxon>Eukaryota</taxon>
        <taxon>Metazoa</taxon>
        <taxon>Chordata</taxon>
        <taxon>Craniata</taxon>
        <taxon>Vertebrata</taxon>
        <taxon>Euteleostomi</taxon>
        <taxon>Actinopterygii</taxon>
        <taxon>Neopterygii</taxon>
        <taxon>Teleostei</taxon>
        <taxon>Anguilliformes</taxon>
        <taxon>Anguillidae</taxon>
        <taxon>Anguilla</taxon>
    </lineage>
</organism>